<evidence type="ECO:0000256" key="1">
    <source>
        <dbReference type="SAM" id="Coils"/>
    </source>
</evidence>
<evidence type="ECO:0000313" key="3">
    <source>
        <dbReference type="EMBL" id="AJZ72667.1"/>
    </source>
</evidence>
<dbReference type="Proteomes" id="UP000155591">
    <property type="component" value="Segment"/>
</dbReference>
<proteinExistence type="predicted"/>
<feature type="coiled-coil region" evidence="1">
    <location>
        <begin position="281"/>
        <end position="315"/>
    </location>
</feature>
<accession>A0A0E3JDD9</accession>
<dbReference type="KEGG" id="vg:24252202"/>
<evidence type="ECO:0000313" key="4">
    <source>
        <dbReference type="Proteomes" id="UP000155591"/>
    </source>
</evidence>
<feature type="compositionally biased region" description="Basic residues" evidence="2">
    <location>
        <begin position="525"/>
        <end position="535"/>
    </location>
</feature>
<evidence type="ECO:0000256" key="2">
    <source>
        <dbReference type="SAM" id="MobiDB-lite"/>
    </source>
</evidence>
<feature type="region of interest" description="Disordered" evidence="2">
    <location>
        <begin position="524"/>
        <end position="556"/>
    </location>
</feature>
<keyword evidence="1" id="KW-0175">Coiled coil</keyword>
<dbReference type="RefSeq" id="YP_009134736.1">
    <property type="nucleotide sequence ID" value="NC_026944.1"/>
</dbReference>
<feature type="compositionally biased region" description="Basic and acidic residues" evidence="2">
    <location>
        <begin position="536"/>
        <end position="545"/>
    </location>
</feature>
<dbReference type="EMBL" id="KP768176">
    <property type="protein sequence ID" value="AJZ72667.1"/>
    <property type="molecule type" value="Genomic_DNA"/>
</dbReference>
<keyword evidence="4" id="KW-1185">Reference proteome</keyword>
<reference evidence="3 4" key="1">
    <citation type="submission" date="2015-02" db="EMBL/GenBank/DDBJ databases">
        <title>Discovery of a polyomaviruses in Trematomus pennellii from the Ross Sea.</title>
        <authorList>
            <person name="Farkas K."/>
            <person name="Buck C.B."/>
            <person name="Austin C."/>
            <person name="Kraberger S."/>
            <person name="Davison W."/>
            <person name="Varsani A."/>
        </authorList>
    </citation>
    <scope>NUCLEOTIDE SEQUENCE [LARGE SCALE GENOMIC DNA]</scope>
    <source>
        <strain evidence="3">PES6</strain>
    </source>
</reference>
<feature type="compositionally biased region" description="Basic residues" evidence="2">
    <location>
        <begin position="547"/>
        <end position="556"/>
    </location>
</feature>
<sequence>MGIVIGILAGVSAGIEVAVVTAAAAAAEAIGAALATAADIGLAAEVGIAAAETAGELFGETAMAGDIVGFGGLIEGATEPIAAAGMGVGGALQLAGIGATVASAVGTTVAALARTRAEGDVAHVLVNAGTEIQTAVTNIDASSTNARVPIWLTAIMGTDEVLTNLGELENQFSNGRLSYDFTLDQATAIAAEAEQAGRGGVHYHPVELDTALFEKMIKHSTQTTFYLPAKNGMLLSKRDTEKVINDVHARNTGGVDAQVLGGKNPFESWRSMASAEQDKWLKDIEKEEGKAKERERRLENQLRHLTEEHRRKSRAHRLLDEREWENDDRLAKKLEKDLQKVKDDNDKREQFLEDAVHYRREDLFHSRSMAVFRGAEYPEEWIGKMTRIRDEWRHGVQAFEVVLRKHSEHPQRGDIPVSNAYHPALIRYRRRHWRLKKAKLVAVNTSDGRAHEVTLSWYTPVGEKPVPAGLDKGFKFVRELTESQLSVLTDYLRYHQAGFEISGGALNIPQRLLVGALTLQTARHQSFKAPRKRKAIHQDAPDQGRIRSSKRRKRRT</sequence>
<name>A0A0E3JDD9_9POLY</name>
<protein>
    <submittedName>
        <fullName evidence="3">VP2</fullName>
    </submittedName>
</protein>
<dbReference type="GeneID" id="24252202"/>
<organism evidence="3 4">
    <name type="scientific">Thetapolyomavirus trepennellii</name>
    <dbReference type="NCBI Taxonomy" id="2170103"/>
    <lineage>
        <taxon>Viruses</taxon>
        <taxon>Monodnaviria</taxon>
        <taxon>Shotokuvirae</taxon>
        <taxon>Cossaviricota</taxon>
        <taxon>Papovaviricetes</taxon>
        <taxon>Sepolyvirales</taxon>
        <taxon>Polyomaviridae</taxon>
        <taxon>Thetapolyomavirus</taxon>
    </lineage>
</organism>